<dbReference type="PANTHER" id="PTHR43066">
    <property type="entry name" value="RHOMBOID-RELATED PROTEIN"/>
    <property type="match status" value="1"/>
</dbReference>
<keyword evidence="4 7" id="KW-0812">Transmembrane</keyword>
<keyword evidence="5 7" id="KW-1133">Transmembrane helix</keyword>
<dbReference type="Proteomes" id="UP000294619">
    <property type="component" value="Unassembled WGS sequence"/>
</dbReference>
<evidence type="ECO:0000313" key="11">
    <source>
        <dbReference type="EMBL" id="TNG93193.1"/>
    </source>
</evidence>
<evidence type="ECO:0000256" key="4">
    <source>
        <dbReference type="ARBA" id="ARBA00022692"/>
    </source>
</evidence>
<evidence type="ECO:0000313" key="13">
    <source>
        <dbReference type="Proteomes" id="UP000305526"/>
    </source>
</evidence>
<keyword evidence="11" id="KW-0645">Protease</keyword>
<feature type="transmembrane region" description="Helical" evidence="7">
    <location>
        <begin position="185"/>
        <end position="203"/>
    </location>
</feature>
<evidence type="ECO:0000313" key="10">
    <source>
        <dbReference type="EMBL" id="TCV83691.1"/>
    </source>
</evidence>
<dbReference type="Pfam" id="PF01694">
    <property type="entry name" value="Rhomboid"/>
    <property type="match status" value="1"/>
</dbReference>
<dbReference type="SUPFAM" id="SSF144091">
    <property type="entry name" value="Rhomboid-like"/>
    <property type="match status" value="1"/>
</dbReference>
<evidence type="ECO:0000256" key="3">
    <source>
        <dbReference type="ARBA" id="ARBA00022519"/>
    </source>
</evidence>
<evidence type="ECO:0000313" key="12">
    <source>
        <dbReference type="Proteomes" id="UP000294619"/>
    </source>
</evidence>
<dbReference type="Proteomes" id="UP000305526">
    <property type="component" value="Unassembled WGS sequence"/>
</dbReference>
<evidence type="ECO:0000256" key="1">
    <source>
        <dbReference type="ARBA" id="ARBA00004141"/>
    </source>
</evidence>
<dbReference type="Pfam" id="PF12122">
    <property type="entry name" value="Rhomboid_N"/>
    <property type="match status" value="1"/>
</dbReference>
<evidence type="ECO:0000259" key="9">
    <source>
        <dbReference type="Pfam" id="PF12122"/>
    </source>
</evidence>
<feature type="transmembrane region" description="Helical" evidence="7">
    <location>
        <begin position="240"/>
        <end position="257"/>
    </location>
</feature>
<keyword evidence="6 7" id="KW-0472">Membrane</keyword>
<sequence>MTKIILSTDKPELALRFRDYIRREYRRDLPLYQQQGHYLLALEEDDPQLNQLLNEAEQYRHTPFAEKYMQASWQDGQTYSLNGRFKALLPNLSQWRNLWSSIAAAPVTALIGLICVVVYLLSLSDYQTDVYLWAHFPQDSSQYSEIWRFFTHALVHLSLSHIVFNLTYWLVFGAMIERSCGSGKVLQLFLAAALISGITQNAFSGQAFFGLSGVVFAILGYVYVMSRVDPLRRFSLPSGFIYLLLTGIAVGFVGPLLNLQVGNAAHISGLLLGSAIAWLDGKRLAHKK</sequence>
<feature type="transmembrane region" description="Helical" evidence="7">
    <location>
        <begin position="98"/>
        <end position="121"/>
    </location>
</feature>
<feature type="transmembrane region" description="Helical" evidence="7">
    <location>
        <begin position="209"/>
        <end position="228"/>
    </location>
</feature>
<evidence type="ECO:0000256" key="5">
    <source>
        <dbReference type="ARBA" id="ARBA00022989"/>
    </source>
</evidence>
<feature type="transmembrane region" description="Helical" evidence="7">
    <location>
        <begin position="149"/>
        <end position="173"/>
    </location>
</feature>
<dbReference type="PANTHER" id="PTHR43066:SF26">
    <property type="entry name" value="RHOMBOID PROTEASE GLPG"/>
    <property type="match status" value="1"/>
</dbReference>
<feature type="domain" description="Peptidase S54 GlpG peptidase N-terminal" evidence="9">
    <location>
        <begin position="5"/>
        <end position="82"/>
    </location>
</feature>
<protein>
    <submittedName>
        <fullName evidence="10">GlpG protein</fullName>
    </submittedName>
    <submittedName>
        <fullName evidence="11">Rhomboid family intramembrane serine protease</fullName>
    </submittedName>
</protein>
<keyword evidence="13" id="KW-1185">Reference proteome</keyword>
<name>A0A4R3XXR8_9PAST</name>
<dbReference type="InterPro" id="IPR022764">
    <property type="entry name" value="Peptidase_S54_rhomboid_dom"/>
</dbReference>
<dbReference type="GO" id="GO:0004252">
    <property type="term" value="F:serine-type endopeptidase activity"/>
    <property type="evidence" value="ECO:0007669"/>
    <property type="project" value="InterPro"/>
</dbReference>
<evidence type="ECO:0000256" key="2">
    <source>
        <dbReference type="ARBA" id="ARBA00022475"/>
    </source>
</evidence>
<dbReference type="InterPro" id="IPR022732">
    <property type="entry name" value="Peptidase_S54_GlpG_N"/>
</dbReference>
<reference evidence="10 12" key="1">
    <citation type="submission" date="2019-03" db="EMBL/GenBank/DDBJ databases">
        <title>Genomic Encyclopedia of Type Strains, Phase IV (KMG-IV): sequencing the most valuable type-strain genomes for metagenomic binning, comparative biology and taxonomic classification.</title>
        <authorList>
            <person name="Goeker M."/>
        </authorList>
    </citation>
    <scope>NUCLEOTIDE SEQUENCE [LARGE SCALE GENOMIC DNA]</scope>
    <source>
        <strain evidence="10 12">DSM 28140</strain>
    </source>
</reference>
<feature type="domain" description="Peptidase S54 rhomboid" evidence="8">
    <location>
        <begin position="144"/>
        <end position="282"/>
    </location>
</feature>
<dbReference type="InterPro" id="IPR035952">
    <property type="entry name" value="Rhomboid-like_sf"/>
</dbReference>
<gene>
    <name evidence="10" type="ORF">EDC16_11457</name>
    <name evidence="11" type="ORF">FHQ21_02050</name>
</gene>
<dbReference type="GO" id="GO:0016020">
    <property type="term" value="C:membrane"/>
    <property type="evidence" value="ECO:0007669"/>
    <property type="project" value="UniProtKB-SubCell"/>
</dbReference>
<dbReference type="EMBL" id="VDGV01000011">
    <property type="protein sequence ID" value="TNG93193.1"/>
    <property type="molecule type" value="Genomic_DNA"/>
</dbReference>
<comment type="caution">
    <text evidence="10">The sequence shown here is derived from an EMBL/GenBank/DDBJ whole genome shotgun (WGS) entry which is preliminary data.</text>
</comment>
<keyword evidence="2" id="KW-1003">Cell membrane</keyword>
<dbReference type="Gene3D" id="1.20.1540.10">
    <property type="entry name" value="Rhomboid-like"/>
    <property type="match status" value="1"/>
</dbReference>
<evidence type="ECO:0000256" key="7">
    <source>
        <dbReference type="SAM" id="Phobius"/>
    </source>
</evidence>
<proteinExistence type="predicted"/>
<evidence type="ECO:0000256" key="6">
    <source>
        <dbReference type="ARBA" id="ARBA00023136"/>
    </source>
</evidence>
<dbReference type="EMBL" id="SMCP01000014">
    <property type="protein sequence ID" value="TCV83691.1"/>
    <property type="molecule type" value="Genomic_DNA"/>
</dbReference>
<comment type="subcellular location">
    <subcellularLocation>
        <location evidence="1">Membrane</location>
        <topology evidence="1">Multi-pass membrane protein</topology>
    </subcellularLocation>
</comment>
<keyword evidence="11" id="KW-0378">Hydrolase</keyword>
<keyword evidence="3" id="KW-0997">Cell inner membrane</keyword>
<dbReference type="GO" id="GO:0006508">
    <property type="term" value="P:proteolysis"/>
    <property type="evidence" value="ECO:0007669"/>
    <property type="project" value="UniProtKB-KW"/>
</dbReference>
<reference evidence="11 13" key="2">
    <citation type="submission" date="2019-05" db="EMBL/GenBank/DDBJ databases">
        <title>Pasteurellaceae isolates from reptiles.</title>
        <authorList>
            <person name="Bojesen A.M."/>
            <person name="Lund E."/>
        </authorList>
    </citation>
    <scope>NUCLEOTIDE SEQUENCE [LARGE SCALE GENOMIC DNA]</scope>
    <source>
        <strain evidence="11 13">ELNT2x</strain>
    </source>
</reference>
<feature type="transmembrane region" description="Helical" evidence="7">
    <location>
        <begin position="263"/>
        <end position="279"/>
    </location>
</feature>
<accession>A0A4R3XXR8</accession>
<evidence type="ECO:0000259" key="8">
    <source>
        <dbReference type="Pfam" id="PF01694"/>
    </source>
</evidence>
<organism evidence="10 12">
    <name type="scientific">Testudinibacter aquarius</name>
    <dbReference type="NCBI Taxonomy" id="1524974"/>
    <lineage>
        <taxon>Bacteria</taxon>
        <taxon>Pseudomonadati</taxon>
        <taxon>Pseudomonadota</taxon>
        <taxon>Gammaproteobacteria</taxon>
        <taxon>Pasteurellales</taxon>
        <taxon>Pasteurellaceae</taxon>
        <taxon>Testudinibacter</taxon>
    </lineage>
</organism>
<dbReference type="RefSeq" id="WP_132968068.1">
    <property type="nucleotide sequence ID" value="NZ_LEKL01000053.1"/>
</dbReference>
<dbReference type="AlphaFoldDB" id="A0A4R3XXR8"/>